<accession>A0A0N9XF02</accession>
<name>A0A0N9XF02_MYCFO</name>
<evidence type="ECO:0000313" key="2">
    <source>
        <dbReference type="Proteomes" id="UP000057134"/>
    </source>
</evidence>
<gene>
    <name evidence="1" type="ORF">XA26_08000</name>
</gene>
<dbReference type="AlphaFoldDB" id="A0A0N9XF02"/>
<reference evidence="1 2" key="1">
    <citation type="journal article" date="2015" name="MBio">
        <title>Enzymatic Degradation of Phenazines Can Generate Energy and Protect Sensitive Organisms from Toxicity.</title>
        <authorList>
            <person name="Costa K.C."/>
            <person name="Bergkessel M."/>
            <person name="Saunders S."/>
            <person name="Korlach J."/>
            <person name="Newman D.K."/>
        </authorList>
    </citation>
    <scope>NUCLEOTIDE SEQUENCE [LARGE SCALE GENOMIC DNA]</scope>
    <source>
        <strain evidence="1 2">CT6</strain>
    </source>
</reference>
<dbReference type="EMBL" id="CP011269">
    <property type="protein sequence ID" value="ALI24660.1"/>
    <property type="molecule type" value="Genomic_DNA"/>
</dbReference>
<evidence type="ECO:0000313" key="1">
    <source>
        <dbReference type="EMBL" id="ALI24660.1"/>
    </source>
</evidence>
<proteinExistence type="predicted"/>
<keyword evidence="2" id="KW-1185">Reference proteome</keyword>
<organism evidence="1 2">
    <name type="scientific">Mycolicibacterium fortuitum</name>
    <name type="common">Mycobacterium fortuitum</name>
    <dbReference type="NCBI Taxonomy" id="1766"/>
    <lineage>
        <taxon>Bacteria</taxon>
        <taxon>Bacillati</taxon>
        <taxon>Actinomycetota</taxon>
        <taxon>Actinomycetes</taxon>
        <taxon>Mycobacteriales</taxon>
        <taxon>Mycobacteriaceae</taxon>
        <taxon>Mycolicibacterium</taxon>
    </lineage>
</organism>
<protein>
    <submittedName>
        <fullName evidence="1">Uncharacterized protein</fullName>
    </submittedName>
</protein>
<dbReference type="KEGG" id="mft:XA26_08000"/>
<dbReference type="Proteomes" id="UP000057134">
    <property type="component" value="Chromosome"/>
</dbReference>
<sequence length="38" mass="3927">MPGGSADVQLAAYFGQGQVTARSVGEQLDDGDDAASRW</sequence>
<dbReference type="STRING" id="1766.XA26_08000"/>